<dbReference type="PANTHER" id="PTHR10309">
    <property type="entry name" value="MANNOSE-6-PHOSPHATE ISOMERASE"/>
    <property type="match status" value="1"/>
</dbReference>
<dbReference type="Proteomes" id="UP000272942">
    <property type="component" value="Unassembled WGS sequence"/>
</dbReference>
<dbReference type="GO" id="GO:0005829">
    <property type="term" value="C:cytosol"/>
    <property type="evidence" value="ECO:0007669"/>
    <property type="project" value="TreeGrafter"/>
</dbReference>
<reference evidence="4" key="1">
    <citation type="submission" date="2016-06" db="UniProtKB">
        <authorList>
            <consortium name="WormBaseParasite"/>
        </authorList>
    </citation>
    <scope>IDENTIFICATION</scope>
</reference>
<protein>
    <submittedName>
        <fullName evidence="4">PMI_typeI_hel domain-containing protein</fullName>
    </submittedName>
</protein>
<evidence type="ECO:0000313" key="2">
    <source>
        <dbReference type="EMBL" id="VDP85184.1"/>
    </source>
</evidence>
<dbReference type="AlphaFoldDB" id="A0A183AQV2"/>
<dbReference type="OrthoDB" id="6605218at2759"/>
<dbReference type="Gene3D" id="2.60.120.10">
    <property type="entry name" value="Jelly Rolls"/>
    <property type="match status" value="1"/>
</dbReference>
<reference evidence="2 3" key="2">
    <citation type="submission" date="2018-11" db="EMBL/GenBank/DDBJ databases">
        <authorList>
            <consortium name="Pathogen Informatics"/>
        </authorList>
    </citation>
    <scope>NUCLEOTIDE SEQUENCE [LARGE SCALE GENOMIC DNA]</scope>
    <source>
        <strain evidence="2 3">Egypt</strain>
    </source>
</reference>
<dbReference type="UniPathway" id="UPA00126">
    <property type="reaction ID" value="UER00423"/>
</dbReference>
<sequence>MAGRLLLCKRSQHLPETLQLYNDVISKNVNELYQRLMSGYRLDVNLPESSTIDLQVLKDVYIRLVNQYPGDCGCFSLFFLNLVRLEPGQSVFLEANLPHAYISGDCVECMACSDNVVRAGLTPKFKDVDCLLSMLQYEPRTQNKVIFSPKRRLIYAPHSEVTGGQSELPTILTYAPPVEEFAVDRIWVSGGRLNLT</sequence>
<gene>
    <name evidence="2" type="ORF">ECPE_LOCUS9337</name>
</gene>
<dbReference type="WBParaSite" id="ECPE_0000936601-mRNA-1">
    <property type="protein sequence ID" value="ECPE_0000936601-mRNA-1"/>
    <property type="gene ID" value="ECPE_0000936601"/>
</dbReference>
<organism evidence="4">
    <name type="scientific">Echinostoma caproni</name>
    <dbReference type="NCBI Taxonomy" id="27848"/>
    <lineage>
        <taxon>Eukaryota</taxon>
        <taxon>Metazoa</taxon>
        <taxon>Spiralia</taxon>
        <taxon>Lophotrochozoa</taxon>
        <taxon>Platyhelminthes</taxon>
        <taxon>Trematoda</taxon>
        <taxon>Digenea</taxon>
        <taxon>Plagiorchiida</taxon>
        <taxon>Echinostomata</taxon>
        <taxon>Echinostomatoidea</taxon>
        <taxon>Echinostomatidae</taxon>
        <taxon>Echinostoma</taxon>
    </lineage>
</organism>
<evidence type="ECO:0000313" key="4">
    <source>
        <dbReference type="WBParaSite" id="ECPE_0000936601-mRNA-1"/>
    </source>
</evidence>
<evidence type="ECO:0000259" key="1">
    <source>
        <dbReference type="Pfam" id="PF20512"/>
    </source>
</evidence>
<dbReference type="EMBL" id="UZAN01047250">
    <property type="protein sequence ID" value="VDP85184.1"/>
    <property type="molecule type" value="Genomic_DNA"/>
</dbReference>
<dbReference type="GO" id="GO:0009298">
    <property type="term" value="P:GDP-mannose biosynthetic process"/>
    <property type="evidence" value="ECO:0007669"/>
    <property type="project" value="UniProtKB-UniPathway"/>
</dbReference>
<dbReference type="PRINTS" id="PR00714">
    <property type="entry name" value="MAN6PISMRASE"/>
</dbReference>
<accession>A0A183AQV2</accession>
<name>A0A183AQV2_9TREM</name>
<feature type="domain" description="Phosphomannose isomerase type I helical insertion" evidence="1">
    <location>
        <begin position="19"/>
        <end position="80"/>
    </location>
</feature>
<dbReference type="InterPro" id="IPR018050">
    <property type="entry name" value="Pmannose_isomerase-type1_CS"/>
</dbReference>
<dbReference type="Pfam" id="PF20512">
    <property type="entry name" value="PMI_typeI_hel"/>
    <property type="match status" value="1"/>
</dbReference>
<dbReference type="InterPro" id="IPR046458">
    <property type="entry name" value="PMI_typeI_hel"/>
</dbReference>
<dbReference type="GO" id="GO:0004476">
    <property type="term" value="F:mannose-6-phosphate isomerase activity"/>
    <property type="evidence" value="ECO:0007669"/>
    <property type="project" value="InterPro"/>
</dbReference>
<dbReference type="Gene3D" id="1.10.441.10">
    <property type="entry name" value="Phosphomannose Isomerase, domain 2"/>
    <property type="match status" value="1"/>
</dbReference>
<proteinExistence type="predicted"/>
<dbReference type="InterPro" id="IPR014710">
    <property type="entry name" value="RmlC-like_jellyroll"/>
</dbReference>
<dbReference type="InterPro" id="IPR016305">
    <property type="entry name" value="Mannose-6-P_Isomerase"/>
</dbReference>
<dbReference type="SUPFAM" id="SSF51182">
    <property type="entry name" value="RmlC-like cupins"/>
    <property type="match status" value="1"/>
</dbReference>
<dbReference type="PANTHER" id="PTHR10309:SF0">
    <property type="entry name" value="MANNOSE-6-PHOSPHATE ISOMERASE"/>
    <property type="match status" value="1"/>
</dbReference>
<evidence type="ECO:0000313" key="3">
    <source>
        <dbReference type="Proteomes" id="UP000272942"/>
    </source>
</evidence>
<dbReference type="PROSITE" id="PS00966">
    <property type="entry name" value="PMI_I_2"/>
    <property type="match status" value="1"/>
</dbReference>
<keyword evidence="3" id="KW-1185">Reference proteome</keyword>
<dbReference type="InterPro" id="IPR011051">
    <property type="entry name" value="RmlC_Cupin_sf"/>
</dbReference>